<name>A0AA38C3R1_TAXCH</name>
<feature type="non-terminal residue" evidence="2">
    <location>
        <position position="52"/>
    </location>
</feature>
<evidence type="ECO:0000313" key="3">
    <source>
        <dbReference type="Proteomes" id="UP000824469"/>
    </source>
</evidence>
<evidence type="ECO:0000313" key="2">
    <source>
        <dbReference type="EMBL" id="KAH9289432.1"/>
    </source>
</evidence>
<gene>
    <name evidence="2" type="ORF">KI387_033549</name>
</gene>
<accession>A0AA38C3R1</accession>
<evidence type="ECO:0000256" key="1">
    <source>
        <dbReference type="SAM" id="MobiDB-lite"/>
    </source>
</evidence>
<proteinExistence type="predicted"/>
<protein>
    <submittedName>
        <fullName evidence="2">Uncharacterized protein</fullName>
    </submittedName>
</protein>
<dbReference type="Proteomes" id="UP000824469">
    <property type="component" value="Unassembled WGS sequence"/>
</dbReference>
<comment type="caution">
    <text evidence="2">The sequence shown here is derived from an EMBL/GenBank/DDBJ whole genome shotgun (WGS) entry which is preliminary data.</text>
</comment>
<dbReference type="EMBL" id="JAHRHJ020003813">
    <property type="protein sequence ID" value="KAH9289432.1"/>
    <property type="molecule type" value="Genomic_DNA"/>
</dbReference>
<dbReference type="AlphaFoldDB" id="A0AA38C3R1"/>
<feature type="region of interest" description="Disordered" evidence="1">
    <location>
        <begin position="8"/>
        <end position="52"/>
    </location>
</feature>
<keyword evidence="3" id="KW-1185">Reference proteome</keyword>
<reference evidence="2 3" key="1">
    <citation type="journal article" date="2021" name="Nat. Plants">
        <title>The Taxus genome provides insights into paclitaxel biosynthesis.</title>
        <authorList>
            <person name="Xiong X."/>
            <person name="Gou J."/>
            <person name="Liao Q."/>
            <person name="Li Y."/>
            <person name="Zhou Q."/>
            <person name="Bi G."/>
            <person name="Li C."/>
            <person name="Du R."/>
            <person name="Wang X."/>
            <person name="Sun T."/>
            <person name="Guo L."/>
            <person name="Liang H."/>
            <person name="Lu P."/>
            <person name="Wu Y."/>
            <person name="Zhang Z."/>
            <person name="Ro D.K."/>
            <person name="Shang Y."/>
            <person name="Huang S."/>
            <person name="Yan J."/>
        </authorList>
    </citation>
    <scope>NUCLEOTIDE SEQUENCE [LARGE SCALE GENOMIC DNA]</scope>
    <source>
        <strain evidence="2">Ta-2019</strain>
    </source>
</reference>
<feature type="non-terminal residue" evidence="2">
    <location>
        <position position="1"/>
    </location>
</feature>
<sequence>LKNIIVLSESDDGEVPDATGAPEITVEEGKEVPSNEPPSIAVSSAKEVLEVS</sequence>
<organism evidence="2 3">
    <name type="scientific">Taxus chinensis</name>
    <name type="common">Chinese yew</name>
    <name type="synonym">Taxus wallichiana var. chinensis</name>
    <dbReference type="NCBI Taxonomy" id="29808"/>
    <lineage>
        <taxon>Eukaryota</taxon>
        <taxon>Viridiplantae</taxon>
        <taxon>Streptophyta</taxon>
        <taxon>Embryophyta</taxon>
        <taxon>Tracheophyta</taxon>
        <taxon>Spermatophyta</taxon>
        <taxon>Pinopsida</taxon>
        <taxon>Pinidae</taxon>
        <taxon>Conifers II</taxon>
        <taxon>Cupressales</taxon>
        <taxon>Taxaceae</taxon>
        <taxon>Taxus</taxon>
    </lineage>
</organism>